<dbReference type="Gramene" id="mRNA:HanXRQr2_Chr03g0098331">
    <property type="protein sequence ID" value="mRNA:HanXRQr2_Chr03g0098331"/>
    <property type="gene ID" value="HanXRQr2_Chr03g0098331"/>
</dbReference>
<evidence type="ECO:0000313" key="6">
    <source>
        <dbReference type="Proteomes" id="UP000215914"/>
    </source>
</evidence>
<evidence type="ECO:0000313" key="5">
    <source>
        <dbReference type="EMBL" id="KAF5813437.1"/>
    </source>
</evidence>
<evidence type="ECO:0000256" key="3">
    <source>
        <dbReference type="SAM" id="Phobius"/>
    </source>
</evidence>
<dbReference type="Proteomes" id="UP000215914">
    <property type="component" value="Unassembled WGS sequence"/>
</dbReference>
<keyword evidence="3" id="KW-0812">Transmembrane</keyword>
<dbReference type="EMBL" id="MNCJ02000318">
    <property type="protein sequence ID" value="KAF5813437.1"/>
    <property type="molecule type" value="Genomic_DNA"/>
</dbReference>
<dbReference type="AlphaFoldDB" id="A0A9K3JEF0"/>
<proteinExistence type="predicted"/>
<name>A0A9K3JEF0_HELAN</name>
<keyword evidence="1" id="KW-0808">Transferase</keyword>
<sequence length="263" mass="30393">MVQTTEAWAERMREEWRILEESLPETIFVRAYESRMDLLRAAIIGAKGTPYQDGLFFFDVYFPPAYPVQPPLVRYHSGGLAINPHLFECGEVRLNLFRSYNYKSWTLWPSSDTNMLDFLVSIQEQVLNAHPLFHQPGFVDSSPSVVAEYFPLLYNEAIQLKSFETMTYVIKNPPKNFEVFVLGYFRDRAVDILRATNAYREGLQVPDGVDNRESFKIRDDVDSSMIRLFVALMCIKATGAFNFTAIGPFVVSFTYMGYIYRLC</sequence>
<keyword evidence="2" id="KW-0833">Ubl conjugation pathway</keyword>
<dbReference type="PANTHER" id="PTHR46116:SF41">
    <property type="entry name" value="UBIQUITIN-CONJUGATING ENZYME E2 25-RELATED"/>
    <property type="match status" value="1"/>
</dbReference>
<gene>
    <name evidence="5" type="ORF">HanXRQr2_Chr03g0098331</name>
</gene>
<evidence type="ECO:0000256" key="1">
    <source>
        <dbReference type="ARBA" id="ARBA00022679"/>
    </source>
</evidence>
<evidence type="ECO:0000259" key="4">
    <source>
        <dbReference type="PROSITE" id="PS50127"/>
    </source>
</evidence>
<dbReference type="PROSITE" id="PS50127">
    <property type="entry name" value="UBC_2"/>
    <property type="match status" value="1"/>
</dbReference>
<keyword evidence="6" id="KW-1185">Reference proteome</keyword>
<dbReference type="Gene3D" id="3.10.110.10">
    <property type="entry name" value="Ubiquitin Conjugating Enzyme"/>
    <property type="match status" value="1"/>
</dbReference>
<evidence type="ECO:0000256" key="2">
    <source>
        <dbReference type="ARBA" id="ARBA00022786"/>
    </source>
</evidence>
<keyword evidence="3" id="KW-1133">Transmembrane helix</keyword>
<organism evidence="5 6">
    <name type="scientific">Helianthus annuus</name>
    <name type="common">Common sunflower</name>
    <dbReference type="NCBI Taxonomy" id="4232"/>
    <lineage>
        <taxon>Eukaryota</taxon>
        <taxon>Viridiplantae</taxon>
        <taxon>Streptophyta</taxon>
        <taxon>Embryophyta</taxon>
        <taxon>Tracheophyta</taxon>
        <taxon>Spermatophyta</taxon>
        <taxon>Magnoliopsida</taxon>
        <taxon>eudicotyledons</taxon>
        <taxon>Gunneridae</taxon>
        <taxon>Pentapetalae</taxon>
        <taxon>asterids</taxon>
        <taxon>campanulids</taxon>
        <taxon>Asterales</taxon>
        <taxon>Asteraceae</taxon>
        <taxon>Asteroideae</taxon>
        <taxon>Heliantheae alliance</taxon>
        <taxon>Heliantheae</taxon>
        <taxon>Helianthus</taxon>
    </lineage>
</organism>
<feature type="transmembrane region" description="Helical" evidence="3">
    <location>
        <begin position="240"/>
        <end position="260"/>
    </location>
</feature>
<dbReference type="InterPro" id="IPR000608">
    <property type="entry name" value="UBC"/>
</dbReference>
<dbReference type="SMART" id="SM00212">
    <property type="entry name" value="UBCc"/>
    <property type="match status" value="1"/>
</dbReference>
<dbReference type="SUPFAM" id="SSF54495">
    <property type="entry name" value="UBC-like"/>
    <property type="match status" value="1"/>
</dbReference>
<comment type="caution">
    <text evidence="5">The sequence shown here is derived from an EMBL/GenBank/DDBJ whole genome shotgun (WGS) entry which is preliminary data.</text>
</comment>
<accession>A0A9K3JEF0</accession>
<dbReference type="PANTHER" id="PTHR46116">
    <property type="entry name" value="(E3-INDEPENDENT) E2 UBIQUITIN-CONJUGATING ENZYME"/>
    <property type="match status" value="1"/>
</dbReference>
<reference evidence="5" key="1">
    <citation type="journal article" date="2017" name="Nature">
        <title>The sunflower genome provides insights into oil metabolism, flowering and Asterid evolution.</title>
        <authorList>
            <person name="Badouin H."/>
            <person name="Gouzy J."/>
            <person name="Grassa C.J."/>
            <person name="Murat F."/>
            <person name="Staton S.E."/>
            <person name="Cottret L."/>
            <person name="Lelandais-Briere C."/>
            <person name="Owens G.L."/>
            <person name="Carrere S."/>
            <person name="Mayjonade B."/>
            <person name="Legrand L."/>
            <person name="Gill N."/>
            <person name="Kane N.C."/>
            <person name="Bowers J.E."/>
            <person name="Hubner S."/>
            <person name="Bellec A."/>
            <person name="Berard A."/>
            <person name="Berges H."/>
            <person name="Blanchet N."/>
            <person name="Boniface M.C."/>
            <person name="Brunel D."/>
            <person name="Catrice O."/>
            <person name="Chaidir N."/>
            <person name="Claudel C."/>
            <person name="Donnadieu C."/>
            <person name="Faraut T."/>
            <person name="Fievet G."/>
            <person name="Helmstetter N."/>
            <person name="King M."/>
            <person name="Knapp S.J."/>
            <person name="Lai Z."/>
            <person name="Le Paslier M.C."/>
            <person name="Lippi Y."/>
            <person name="Lorenzon L."/>
            <person name="Mandel J.R."/>
            <person name="Marage G."/>
            <person name="Marchand G."/>
            <person name="Marquand E."/>
            <person name="Bret-Mestries E."/>
            <person name="Morien E."/>
            <person name="Nambeesan S."/>
            <person name="Nguyen T."/>
            <person name="Pegot-Espagnet P."/>
            <person name="Pouilly N."/>
            <person name="Raftis F."/>
            <person name="Sallet E."/>
            <person name="Schiex T."/>
            <person name="Thomas J."/>
            <person name="Vandecasteele C."/>
            <person name="Vares D."/>
            <person name="Vear F."/>
            <person name="Vautrin S."/>
            <person name="Crespi M."/>
            <person name="Mangin B."/>
            <person name="Burke J.M."/>
            <person name="Salse J."/>
            <person name="Munos S."/>
            <person name="Vincourt P."/>
            <person name="Rieseberg L.H."/>
            <person name="Langlade N.B."/>
        </authorList>
    </citation>
    <scope>NUCLEOTIDE SEQUENCE</scope>
    <source>
        <tissue evidence="5">Leaves</tissue>
    </source>
</reference>
<keyword evidence="3" id="KW-0472">Membrane</keyword>
<dbReference type="GO" id="GO:0061631">
    <property type="term" value="F:ubiquitin conjugating enzyme activity"/>
    <property type="evidence" value="ECO:0000318"/>
    <property type="project" value="GO_Central"/>
</dbReference>
<reference evidence="5" key="2">
    <citation type="submission" date="2020-06" db="EMBL/GenBank/DDBJ databases">
        <title>Helianthus annuus Genome sequencing and assembly Release 2.</title>
        <authorList>
            <person name="Gouzy J."/>
            <person name="Langlade N."/>
            <person name="Munos S."/>
        </authorList>
    </citation>
    <scope>NUCLEOTIDE SEQUENCE</scope>
    <source>
        <tissue evidence="5">Leaves</tissue>
    </source>
</reference>
<feature type="domain" description="UBC core" evidence="4">
    <location>
        <begin position="7"/>
        <end position="167"/>
    </location>
</feature>
<protein>
    <submittedName>
        <fullName evidence="5">Ubiquitin-conjugating enzyme E2, ubiquitin-conjugating enzyme/RWD</fullName>
    </submittedName>
</protein>
<dbReference type="InterPro" id="IPR016135">
    <property type="entry name" value="UBQ-conjugating_enzyme/RWD"/>
</dbReference>
<dbReference type="Pfam" id="PF00179">
    <property type="entry name" value="UQ_con"/>
    <property type="match status" value="1"/>
</dbReference>